<dbReference type="AlphaFoldDB" id="A0A383RBD0"/>
<sequence>MERLNDLEPGIRSIVKDFIESGRPSARQQSYQDRRYGYVQSVVLAGEAEPIWEITDHTIDSIPLRIYRPSYASNLPVMIYYHGGCFVSGDFTTHDRQLRALANKGNSIVVAVDYRLAPEHAYPAAHDDAYKAAQIVREHAVSWGGNPNDITLAGDSAGGHIALITSLRLKAQKEWMPTRQILIYPMLDASGASDSYQRYGDDYVITRDALLSGFEAYFGDIPSGHPEASPIQRSDLEGLPYTHILLAEFDPLADEGEMLYRRLLEAGVGTECRKYFGVNHGFFQLAGISGAARTAIQDVASIMKGEQ</sequence>
<dbReference type="RefSeq" id="WP_138185661.1">
    <property type="nucleotide sequence ID" value="NZ_LS992241.1"/>
</dbReference>
<dbReference type="PANTHER" id="PTHR48081">
    <property type="entry name" value="AB HYDROLASE SUPERFAMILY PROTEIN C4A8.06C"/>
    <property type="match status" value="1"/>
</dbReference>
<dbReference type="FunFam" id="3.40.50.1820:FF:000089">
    <property type="entry name" value="Alpha/beta hydrolase"/>
    <property type="match status" value="1"/>
</dbReference>
<dbReference type="Proteomes" id="UP000304148">
    <property type="component" value="Chromosome"/>
</dbReference>
<dbReference type="GO" id="GO:0016787">
    <property type="term" value="F:hydrolase activity"/>
    <property type="evidence" value="ECO:0007669"/>
    <property type="project" value="UniProtKB-KW"/>
</dbReference>
<dbReference type="InterPro" id="IPR033140">
    <property type="entry name" value="Lipase_GDXG_put_SER_AS"/>
</dbReference>
<dbReference type="Pfam" id="PF07859">
    <property type="entry name" value="Abhydrolase_3"/>
    <property type="match status" value="1"/>
</dbReference>
<dbReference type="InterPro" id="IPR050300">
    <property type="entry name" value="GDXG_lipolytic_enzyme"/>
</dbReference>
<evidence type="ECO:0000259" key="4">
    <source>
        <dbReference type="Pfam" id="PF07859"/>
    </source>
</evidence>
<dbReference type="InterPro" id="IPR013094">
    <property type="entry name" value="AB_hydrolase_3"/>
</dbReference>
<dbReference type="PANTHER" id="PTHR48081:SF8">
    <property type="entry name" value="ALPHA_BETA HYDROLASE FOLD-3 DOMAIN-CONTAINING PROTEIN-RELATED"/>
    <property type="match status" value="1"/>
</dbReference>
<dbReference type="InterPro" id="IPR029058">
    <property type="entry name" value="AB_hydrolase_fold"/>
</dbReference>
<evidence type="ECO:0000313" key="5">
    <source>
        <dbReference type="EMBL" id="SYX83599.1"/>
    </source>
</evidence>
<accession>A0A383RBD0</accession>
<proteinExistence type="inferred from homology"/>
<organism evidence="5 6">
    <name type="scientific">Paenibacillus alvei</name>
    <name type="common">Bacillus alvei</name>
    <dbReference type="NCBI Taxonomy" id="44250"/>
    <lineage>
        <taxon>Bacteria</taxon>
        <taxon>Bacillati</taxon>
        <taxon>Bacillota</taxon>
        <taxon>Bacilli</taxon>
        <taxon>Bacillales</taxon>
        <taxon>Paenibacillaceae</taxon>
        <taxon>Paenibacillus</taxon>
    </lineage>
</organism>
<dbReference type="EMBL" id="LS992241">
    <property type="protein sequence ID" value="SYX83599.1"/>
    <property type="molecule type" value="Genomic_DNA"/>
</dbReference>
<gene>
    <name evidence="5" type="ORF">PBLR_12021</name>
</gene>
<evidence type="ECO:0000313" key="6">
    <source>
        <dbReference type="Proteomes" id="UP000304148"/>
    </source>
</evidence>
<protein>
    <submittedName>
        <fullName evidence="5">Alpha/beta hydrolase domain-containing protein</fullName>
    </submittedName>
</protein>
<comment type="similarity">
    <text evidence="1">Belongs to the 'GDXG' lipolytic enzyme family.</text>
</comment>
<feature type="active site" evidence="3">
    <location>
        <position position="156"/>
    </location>
</feature>
<name>A0A383RBD0_PAEAL</name>
<dbReference type="PROSITE" id="PS01174">
    <property type="entry name" value="LIPASE_GDXG_SER"/>
    <property type="match status" value="1"/>
</dbReference>
<evidence type="ECO:0000256" key="2">
    <source>
        <dbReference type="ARBA" id="ARBA00022801"/>
    </source>
</evidence>
<keyword evidence="2 5" id="KW-0378">Hydrolase</keyword>
<evidence type="ECO:0000256" key="1">
    <source>
        <dbReference type="ARBA" id="ARBA00010515"/>
    </source>
</evidence>
<evidence type="ECO:0000256" key="3">
    <source>
        <dbReference type="PROSITE-ProRule" id="PRU10038"/>
    </source>
</evidence>
<dbReference type="SUPFAM" id="SSF53474">
    <property type="entry name" value="alpha/beta-Hydrolases"/>
    <property type="match status" value="1"/>
</dbReference>
<dbReference type="Gene3D" id="3.40.50.1820">
    <property type="entry name" value="alpha/beta hydrolase"/>
    <property type="match status" value="1"/>
</dbReference>
<reference evidence="6" key="1">
    <citation type="submission" date="2018-08" db="EMBL/GenBank/DDBJ databases">
        <authorList>
            <person name="Chevrot R."/>
        </authorList>
    </citation>
    <scope>NUCLEOTIDE SEQUENCE [LARGE SCALE GENOMIC DNA]</scope>
</reference>
<feature type="domain" description="Alpha/beta hydrolase fold-3" evidence="4">
    <location>
        <begin position="78"/>
        <end position="283"/>
    </location>
</feature>